<dbReference type="InterPro" id="IPR029052">
    <property type="entry name" value="Metallo-depent_PP-like"/>
</dbReference>
<dbReference type="PANTHER" id="PTHR42988:SF2">
    <property type="entry name" value="CYCLIC NUCLEOTIDE PHOSPHODIESTERASE CBUA0032-RELATED"/>
    <property type="match status" value="1"/>
</dbReference>
<protein>
    <submittedName>
        <fullName evidence="6">Metallophosphoesterase</fullName>
    </submittedName>
</protein>
<name>A0A371XKC5_9HYPH</name>
<feature type="domain" description="Calcineurin-like phosphoesterase" evidence="5">
    <location>
        <begin position="2"/>
        <end position="228"/>
    </location>
</feature>
<reference evidence="7" key="1">
    <citation type="submission" date="2018-08" db="EMBL/GenBank/DDBJ databases">
        <authorList>
            <person name="Im W.T."/>
        </authorList>
    </citation>
    <scope>NUCLEOTIDE SEQUENCE [LARGE SCALE GENOMIC DNA]</scope>
    <source>
        <strain evidence="7">LA-28</strain>
    </source>
</reference>
<dbReference type="Gene3D" id="3.60.21.10">
    <property type="match status" value="1"/>
</dbReference>
<dbReference type="PANTHER" id="PTHR42988">
    <property type="entry name" value="PHOSPHOHYDROLASE"/>
    <property type="match status" value="1"/>
</dbReference>
<keyword evidence="2" id="KW-0378">Hydrolase</keyword>
<evidence type="ECO:0000256" key="1">
    <source>
        <dbReference type="ARBA" id="ARBA00022723"/>
    </source>
</evidence>
<evidence type="ECO:0000256" key="2">
    <source>
        <dbReference type="ARBA" id="ARBA00022801"/>
    </source>
</evidence>
<keyword evidence="7" id="KW-1185">Reference proteome</keyword>
<evidence type="ECO:0000256" key="3">
    <source>
        <dbReference type="ARBA" id="ARBA00023004"/>
    </source>
</evidence>
<proteinExistence type="inferred from homology"/>
<dbReference type="Proteomes" id="UP000262379">
    <property type="component" value="Unassembled WGS sequence"/>
</dbReference>
<evidence type="ECO:0000313" key="7">
    <source>
        <dbReference type="Proteomes" id="UP000262379"/>
    </source>
</evidence>
<sequence length="313" mass="34290">MFRLAHISDVHLGPLPDISYRELASKRMVGYVNWHRNRRHSLHDGIVASITNDIKAHNADHLAVTGDLVNLALDAELEMARLWLETLGDPNDVSVVPGNHDAYVPGAFGKCCRAWQRWMTGDDQTTPVSRETFPYLRVRGNVALIGVTSARASAPFMASGYFKSGQAARLRAILDKTREAGLFRVVMIHHPPIRAAVPQHKRLLGIGRFQRVMLRHGAELVIHGHSHLPSLFHVQGPSGPIPVIGVAATGQAPGGAKPAAQWNMFEIGGRKNHWSLKLIRRGLTGLSMPPVELQSIDLVHAPAPVVETVTVES</sequence>
<dbReference type="InterPro" id="IPR050884">
    <property type="entry name" value="CNP_phosphodiesterase-III"/>
</dbReference>
<dbReference type="InterPro" id="IPR004843">
    <property type="entry name" value="Calcineurin-like_PHP"/>
</dbReference>
<evidence type="ECO:0000313" key="6">
    <source>
        <dbReference type="EMBL" id="RFC69676.1"/>
    </source>
</evidence>
<dbReference type="RefSeq" id="WP_116622298.1">
    <property type="nucleotide sequence ID" value="NZ_QURN01000001.1"/>
</dbReference>
<dbReference type="GO" id="GO:0046872">
    <property type="term" value="F:metal ion binding"/>
    <property type="evidence" value="ECO:0007669"/>
    <property type="project" value="UniProtKB-KW"/>
</dbReference>
<dbReference type="SUPFAM" id="SSF56300">
    <property type="entry name" value="Metallo-dependent phosphatases"/>
    <property type="match status" value="1"/>
</dbReference>
<evidence type="ECO:0000259" key="5">
    <source>
        <dbReference type="Pfam" id="PF00149"/>
    </source>
</evidence>
<accession>A0A371XKC5</accession>
<evidence type="ECO:0000256" key="4">
    <source>
        <dbReference type="ARBA" id="ARBA00025742"/>
    </source>
</evidence>
<dbReference type="AlphaFoldDB" id="A0A371XKC5"/>
<dbReference type="GO" id="GO:0016787">
    <property type="term" value="F:hydrolase activity"/>
    <property type="evidence" value="ECO:0007669"/>
    <property type="project" value="UniProtKB-KW"/>
</dbReference>
<keyword evidence="3" id="KW-0408">Iron</keyword>
<dbReference type="EMBL" id="QURN01000001">
    <property type="protein sequence ID" value="RFC69676.1"/>
    <property type="molecule type" value="Genomic_DNA"/>
</dbReference>
<comment type="caution">
    <text evidence="6">The sequence shown here is derived from an EMBL/GenBank/DDBJ whole genome shotgun (WGS) entry which is preliminary data.</text>
</comment>
<keyword evidence="1" id="KW-0479">Metal-binding</keyword>
<comment type="similarity">
    <text evidence="4">Belongs to the cyclic nucleotide phosphodiesterase class-III family.</text>
</comment>
<gene>
    <name evidence="6" type="ORF">DY251_01805</name>
</gene>
<dbReference type="Pfam" id="PF00149">
    <property type="entry name" value="Metallophos"/>
    <property type="match status" value="1"/>
</dbReference>
<organism evidence="6 7">
    <name type="scientific">Mesorhizobium denitrificans</name>
    <dbReference type="NCBI Taxonomy" id="2294114"/>
    <lineage>
        <taxon>Bacteria</taxon>
        <taxon>Pseudomonadati</taxon>
        <taxon>Pseudomonadota</taxon>
        <taxon>Alphaproteobacteria</taxon>
        <taxon>Hyphomicrobiales</taxon>
        <taxon>Phyllobacteriaceae</taxon>
        <taxon>Mesorhizobium</taxon>
    </lineage>
</organism>